<dbReference type="EMBL" id="LCJQ01000031">
    <property type="protein sequence ID" value="KKT80616.1"/>
    <property type="molecule type" value="Genomic_DNA"/>
</dbReference>
<evidence type="ECO:0000313" key="1">
    <source>
        <dbReference type="EMBL" id="KKT80616.1"/>
    </source>
</evidence>
<sequence>MNRSKKSFKLEDLSSYKISADLSNIIYRLVKEWTFLDQKTVGLQWIRSTDSIAANIAEGFGRFHKKDKIKFFYNARASVYESAHWAKVTKERELLSEEDYKIIMKLIQKLPKELNFLIKFTNINLTI</sequence>
<dbReference type="SUPFAM" id="SSF158446">
    <property type="entry name" value="IVS-encoded protein-like"/>
    <property type="match status" value="1"/>
</dbReference>
<dbReference type="PATRIC" id="fig|1618610.3.peg.758"/>
<gene>
    <name evidence="1" type="ORF">UW78_C0031G0002</name>
</gene>
<comment type="caution">
    <text evidence="1">The sequence shown here is derived from an EMBL/GenBank/DDBJ whole genome shotgun (WGS) entry which is preliminary data.</text>
</comment>
<dbReference type="Proteomes" id="UP000034595">
    <property type="component" value="Unassembled WGS sequence"/>
</dbReference>
<dbReference type="InterPro" id="IPR012657">
    <property type="entry name" value="23S_rRNA-intervening_sequence"/>
</dbReference>
<dbReference type="NCBIfam" id="TIGR02436">
    <property type="entry name" value="four helix bundle protein"/>
    <property type="match status" value="1"/>
</dbReference>
<dbReference type="AlphaFoldDB" id="A0A0G1KA64"/>
<proteinExistence type="predicted"/>
<evidence type="ECO:0000313" key="2">
    <source>
        <dbReference type="Proteomes" id="UP000034595"/>
    </source>
</evidence>
<organism evidence="1 2">
    <name type="scientific">Candidatus Azambacteria bacterium GW2011_GWA1_44_9</name>
    <dbReference type="NCBI Taxonomy" id="1618610"/>
    <lineage>
        <taxon>Bacteria</taxon>
        <taxon>Candidatus Azamiibacteriota</taxon>
    </lineage>
</organism>
<evidence type="ECO:0008006" key="3">
    <source>
        <dbReference type="Google" id="ProtNLM"/>
    </source>
</evidence>
<reference evidence="1 2" key="1">
    <citation type="journal article" date="2015" name="Nature">
        <title>rRNA introns, odd ribosomes, and small enigmatic genomes across a large radiation of phyla.</title>
        <authorList>
            <person name="Brown C.T."/>
            <person name="Hug L.A."/>
            <person name="Thomas B.C."/>
            <person name="Sharon I."/>
            <person name="Castelle C.J."/>
            <person name="Singh A."/>
            <person name="Wilkins M.J."/>
            <person name="Williams K.H."/>
            <person name="Banfield J.F."/>
        </authorList>
    </citation>
    <scope>NUCLEOTIDE SEQUENCE [LARGE SCALE GENOMIC DNA]</scope>
</reference>
<protein>
    <recommendedName>
        <fullName evidence="3">Four helix bundle protein</fullName>
    </recommendedName>
</protein>
<accession>A0A0G1KA64</accession>
<dbReference type="Pfam" id="PF05635">
    <property type="entry name" value="23S_rRNA_IVP"/>
    <property type="match status" value="1"/>
</dbReference>
<dbReference type="PANTHER" id="PTHR38471:SF2">
    <property type="entry name" value="FOUR HELIX BUNDLE PROTEIN"/>
    <property type="match status" value="1"/>
</dbReference>
<dbReference type="Gene3D" id="1.20.1440.60">
    <property type="entry name" value="23S rRNA-intervening sequence"/>
    <property type="match status" value="1"/>
</dbReference>
<dbReference type="InterPro" id="IPR036583">
    <property type="entry name" value="23S_rRNA_IVS_sf"/>
</dbReference>
<dbReference type="PANTHER" id="PTHR38471">
    <property type="entry name" value="FOUR HELIX BUNDLE PROTEIN"/>
    <property type="match status" value="1"/>
</dbReference>
<name>A0A0G1KA64_9BACT</name>